<dbReference type="EMBL" id="JARKIB010000016">
    <property type="protein sequence ID" value="KAJ7770500.1"/>
    <property type="molecule type" value="Genomic_DNA"/>
</dbReference>
<dbReference type="AlphaFoldDB" id="A0AAD7NQ74"/>
<organism evidence="1 2">
    <name type="scientific">Mycena metata</name>
    <dbReference type="NCBI Taxonomy" id="1033252"/>
    <lineage>
        <taxon>Eukaryota</taxon>
        <taxon>Fungi</taxon>
        <taxon>Dikarya</taxon>
        <taxon>Basidiomycota</taxon>
        <taxon>Agaricomycotina</taxon>
        <taxon>Agaricomycetes</taxon>
        <taxon>Agaricomycetidae</taxon>
        <taxon>Agaricales</taxon>
        <taxon>Marasmiineae</taxon>
        <taxon>Mycenaceae</taxon>
        <taxon>Mycena</taxon>
    </lineage>
</organism>
<sequence>MFPLRSFLRSSTRLSSFRPPTRPSFRPPQRPYYLFNNTPRPASLGARIWFRRDGSPRSKVRGLLIASALSGIIYATWNTLLVVEALDYEHYLLSTLVYIQRVDYDYTTVSFEGFKDALAYFADMCTYFCQGDDVPQEMVDAFFRDVATFETDPALRDTVHGIMRDAAAVVHDILALSKGANATETAVLVINVVDEAMMRLIELTEDVNSDETEKMLRVKRLREQMSAKESSKSYEILG</sequence>
<reference evidence="1" key="1">
    <citation type="submission" date="2023-03" db="EMBL/GenBank/DDBJ databases">
        <title>Massive genome expansion in bonnet fungi (Mycena s.s.) driven by repeated elements and novel gene families across ecological guilds.</title>
        <authorList>
            <consortium name="Lawrence Berkeley National Laboratory"/>
            <person name="Harder C.B."/>
            <person name="Miyauchi S."/>
            <person name="Viragh M."/>
            <person name="Kuo A."/>
            <person name="Thoen E."/>
            <person name="Andreopoulos B."/>
            <person name="Lu D."/>
            <person name="Skrede I."/>
            <person name="Drula E."/>
            <person name="Henrissat B."/>
            <person name="Morin E."/>
            <person name="Kohler A."/>
            <person name="Barry K."/>
            <person name="LaButti K."/>
            <person name="Morin E."/>
            <person name="Salamov A."/>
            <person name="Lipzen A."/>
            <person name="Mereny Z."/>
            <person name="Hegedus B."/>
            <person name="Baldrian P."/>
            <person name="Stursova M."/>
            <person name="Weitz H."/>
            <person name="Taylor A."/>
            <person name="Grigoriev I.V."/>
            <person name="Nagy L.G."/>
            <person name="Martin F."/>
            <person name="Kauserud H."/>
        </authorList>
    </citation>
    <scope>NUCLEOTIDE SEQUENCE</scope>
    <source>
        <strain evidence="1">CBHHK182m</strain>
    </source>
</reference>
<evidence type="ECO:0000313" key="1">
    <source>
        <dbReference type="EMBL" id="KAJ7770500.1"/>
    </source>
</evidence>
<proteinExistence type="predicted"/>
<gene>
    <name evidence="1" type="ORF">B0H16DRAFT_1515667</name>
</gene>
<dbReference type="Proteomes" id="UP001215598">
    <property type="component" value="Unassembled WGS sequence"/>
</dbReference>
<protein>
    <submittedName>
        <fullName evidence="1">Uncharacterized protein</fullName>
    </submittedName>
</protein>
<accession>A0AAD7NQ74</accession>
<evidence type="ECO:0000313" key="2">
    <source>
        <dbReference type="Proteomes" id="UP001215598"/>
    </source>
</evidence>
<keyword evidence="2" id="KW-1185">Reference proteome</keyword>
<name>A0AAD7NQ74_9AGAR</name>
<comment type="caution">
    <text evidence="1">The sequence shown here is derived from an EMBL/GenBank/DDBJ whole genome shotgun (WGS) entry which is preliminary data.</text>
</comment>